<feature type="compositionally biased region" description="Basic residues" evidence="1">
    <location>
        <begin position="253"/>
        <end position="262"/>
    </location>
</feature>
<feature type="compositionally biased region" description="Polar residues" evidence="1">
    <location>
        <begin position="102"/>
        <end position="112"/>
    </location>
</feature>
<feature type="region of interest" description="Disordered" evidence="1">
    <location>
        <begin position="87"/>
        <end position="112"/>
    </location>
</feature>
<dbReference type="Proteomes" id="UP001227230">
    <property type="component" value="Chromosome 6"/>
</dbReference>
<accession>A0ABY9C1E5</accession>
<feature type="compositionally biased region" description="Basic residues" evidence="1">
    <location>
        <begin position="217"/>
        <end position="227"/>
    </location>
</feature>
<evidence type="ECO:0000313" key="3">
    <source>
        <dbReference type="Proteomes" id="UP001227230"/>
    </source>
</evidence>
<feature type="compositionally biased region" description="Basic and acidic residues" evidence="1">
    <location>
        <begin position="87"/>
        <end position="101"/>
    </location>
</feature>
<evidence type="ECO:0000313" key="2">
    <source>
        <dbReference type="EMBL" id="WJZ88658.1"/>
    </source>
</evidence>
<dbReference type="EMBL" id="CP126653">
    <property type="protein sequence ID" value="WJZ88658.1"/>
    <property type="molecule type" value="Genomic_DNA"/>
</dbReference>
<evidence type="ECO:0008006" key="4">
    <source>
        <dbReference type="Google" id="ProtNLM"/>
    </source>
</evidence>
<name>A0ABY9C1E5_VITVI</name>
<dbReference type="InterPro" id="IPR012438">
    <property type="entry name" value="DUF1639"/>
</dbReference>
<gene>
    <name evidence="2" type="ORF">VitviT2T_007936</name>
</gene>
<keyword evidence="3" id="KW-1185">Reference proteome</keyword>
<dbReference type="PANTHER" id="PTHR33130:SF43">
    <property type="entry name" value="OS01G0688600 PROTEIN"/>
    <property type="match status" value="1"/>
</dbReference>
<dbReference type="PANTHER" id="PTHR33130">
    <property type="entry name" value="PUTATIVE (DUF1639)-RELATED"/>
    <property type="match status" value="1"/>
</dbReference>
<feature type="region of interest" description="Disordered" evidence="1">
    <location>
        <begin position="14"/>
        <end position="33"/>
    </location>
</feature>
<sequence>MGVNCGNLYLPVQPSFPHLHSPPAPRASTTSTPCRRLQVRTYGLLASVSLAMVLAPGAKSSENHNQVMASANSKPLPTLSLSCQKLERNSPKDASHGDSQSKNRNNLGTNTLENGMCYGKGEVSTKLKLTIRHGEKKLTAASEKGMGREGQDGEELGQRTWNLRSRTNAVGGRSGISNPKSNIPENAKKNEKPKKFSITLSREEIEEDFLKMTGSKPPRKPNKRPKNVQKVLDNLTPGLWLHEVNPSSYNCKGKGKGSKFPS</sequence>
<evidence type="ECO:0000256" key="1">
    <source>
        <dbReference type="SAM" id="MobiDB-lite"/>
    </source>
</evidence>
<protein>
    <recommendedName>
        <fullName evidence="4">DUF1639 domain-containing protein</fullName>
    </recommendedName>
</protein>
<feature type="region of interest" description="Disordered" evidence="1">
    <location>
        <begin position="138"/>
        <end position="262"/>
    </location>
</feature>
<dbReference type="Pfam" id="PF07797">
    <property type="entry name" value="DUF1639"/>
    <property type="match status" value="1"/>
</dbReference>
<organism evidence="2 3">
    <name type="scientific">Vitis vinifera</name>
    <name type="common">Grape</name>
    <dbReference type="NCBI Taxonomy" id="29760"/>
    <lineage>
        <taxon>Eukaryota</taxon>
        <taxon>Viridiplantae</taxon>
        <taxon>Streptophyta</taxon>
        <taxon>Embryophyta</taxon>
        <taxon>Tracheophyta</taxon>
        <taxon>Spermatophyta</taxon>
        <taxon>Magnoliopsida</taxon>
        <taxon>eudicotyledons</taxon>
        <taxon>Gunneridae</taxon>
        <taxon>Pentapetalae</taxon>
        <taxon>rosids</taxon>
        <taxon>Vitales</taxon>
        <taxon>Vitaceae</taxon>
        <taxon>Viteae</taxon>
        <taxon>Vitis</taxon>
    </lineage>
</organism>
<feature type="compositionally biased region" description="Polar residues" evidence="1">
    <location>
        <begin position="159"/>
        <end position="168"/>
    </location>
</feature>
<reference evidence="2 3" key="1">
    <citation type="journal article" date="2023" name="Hortic Res">
        <title>The complete reference genome for grapevine (Vitis vinifera L.) genetics and breeding.</title>
        <authorList>
            <person name="Shi X."/>
            <person name="Cao S."/>
            <person name="Wang X."/>
            <person name="Huang S."/>
            <person name="Wang Y."/>
            <person name="Liu Z."/>
            <person name="Liu W."/>
            <person name="Leng X."/>
            <person name="Peng Y."/>
            <person name="Wang N."/>
            <person name="Wang Y."/>
            <person name="Ma Z."/>
            <person name="Xu X."/>
            <person name="Zhang F."/>
            <person name="Xue H."/>
            <person name="Zhong H."/>
            <person name="Wang Y."/>
            <person name="Zhang K."/>
            <person name="Velt A."/>
            <person name="Avia K."/>
            <person name="Holtgrawe D."/>
            <person name="Grimplet J."/>
            <person name="Matus J.T."/>
            <person name="Ware D."/>
            <person name="Wu X."/>
            <person name="Wang H."/>
            <person name="Liu C."/>
            <person name="Fang Y."/>
            <person name="Rustenholz C."/>
            <person name="Cheng Z."/>
            <person name="Xiao H."/>
            <person name="Zhou Y."/>
        </authorList>
    </citation>
    <scope>NUCLEOTIDE SEQUENCE [LARGE SCALE GENOMIC DNA]</scope>
    <source>
        <strain evidence="3">cv. Pinot noir / PN40024</strain>
        <tissue evidence="2">Leaf</tissue>
    </source>
</reference>
<proteinExistence type="predicted"/>